<comment type="caution">
    <text evidence="3">The sequence shown here is derived from an EMBL/GenBank/DDBJ whole genome shotgun (WGS) entry which is preliminary data.</text>
</comment>
<evidence type="ECO:0000259" key="2">
    <source>
        <dbReference type="Pfam" id="PF11127"/>
    </source>
</evidence>
<feature type="compositionally biased region" description="Basic and acidic residues" evidence="1">
    <location>
        <begin position="114"/>
        <end position="133"/>
    </location>
</feature>
<organism evidence="3 4">
    <name type="scientific">Brevibacillus invocatus</name>
    <dbReference type="NCBI Taxonomy" id="173959"/>
    <lineage>
        <taxon>Bacteria</taxon>
        <taxon>Bacillati</taxon>
        <taxon>Bacillota</taxon>
        <taxon>Bacilli</taxon>
        <taxon>Bacillales</taxon>
        <taxon>Paenibacillaceae</taxon>
        <taxon>Brevibacillus</taxon>
    </lineage>
</organism>
<dbReference type="RefSeq" id="WP_122909028.1">
    <property type="nucleotide sequence ID" value="NZ_CBCSBE010000003.1"/>
</dbReference>
<feature type="compositionally biased region" description="Polar residues" evidence="1">
    <location>
        <begin position="100"/>
        <end position="110"/>
    </location>
</feature>
<sequence length="168" mass="18453">MRKNVGTTDAMIRITGGLLGLAYGVGVMGRRPYRTPWLLMSLSAMKVAEGVTRFCPMYAAMGIDSKGNTNMMDKIKNAGMQTVMNQVLGGSAREEKSEGPQATTNHSPASQPRGEMKLSAEDLRMEQTVREIVEMPSDDMPSASSSSTNDRSYSESFSHEEHRYPTYS</sequence>
<feature type="domain" description="Inner membrane protein YgaP-like transmembrane" evidence="2">
    <location>
        <begin position="1"/>
        <end position="66"/>
    </location>
</feature>
<keyword evidence="4" id="KW-1185">Reference proteome</keyword>
<protein>
    <submittedName>
        <fullName evidence="3">DUF2892 domain-containing protein</fullName>
    </submittedName>
</protein>
<dbReference type="OrthoDB" id="5405951at2"/>
<dbReference type="EMBL" id="RHHR01000015">
    <property type="protein sequence ID" value="RNB74167.1"/>
    <property type="molecule type" value="Genomic_DNA"/>
</dbReference>
<evidence type="ECO:0000313" key="3">
    <source>
        <dbReference type="EMBL" id="RNB74167.1"/>
    </source>
</evidence>
<feature type="compositionally biased region" description="Basic and acidic residues" evidence="1">
    <location>
        <begin position="157"/>
        <end position="168"/>
    </location>
</feature>
<dbReference type="Proteomes" id="UP000282028">
    <property type="component" value="Unassembled WGS sequence"/>
</dbReference>
<feature type="region of interest" description="Disordered" evidence="1">
    <location>
        <begin position="88"/>
        <end position="168"/>
    </location>
</feature>
<gene>
    <name evidence="3" type="ORF">EDM52_10930</name>
</gene>
<dbReference type="Pfam" id="PF11127">
    <property type="entry name" value="YgaP-like_TM"/>
    <property type="match status" value="1"/>
</dbReference>
<dbReference type="AlphaFoldDB" id="A0A3M8CFI9"/>
<name>A0A3M8CFI9_9BACL</name>
<evidence type="ECO:0000256" key="1">
    <source>
        <dbReference type="SAM" id="MobiDB-lite"/>
    </source>
</evidence>
<accession>A0A3M8CFI9</accession>
<evidence type="ECO:0000313" key="4">
    <source>
        <dbReference type="Proteomes" id="UP000282028"/>
    </source>
</evidence>
<feature type="compositionally biased region" description="Low complexity" evidence="1">
    <location>
        <begin position="138"/>
        <end position="147"/>
    </location>
</feature>
<dbReference type="InterPro" id="IPR021309">
    <property type="entry name" value="YgaP-like_TM"/>
</dbReference>
<proteinExistence type="predicted"/>
<reference evidence="3 4" key="1">
    <citation type="submission" date="2018-10" db="EMBL/GenBank/DDBJ databases">
        <title>Phylogenomics of Brevibacillus.</title>
        <authorList>
            <person name="Dunlap C."/>
        </authorList>
    </citation>
    <scope>NUCLEOTIDE SEQUENCE [LARGE SCALE GENOMIC DNA]</scope>
    <source>
        <strain evidence="3 4">JCM 12215</strain>
    </source>
</reference>